<feature type="compositionally biased region" description="Polar residues" evidence="1">
    <location>
        <begin position="17"/>
        <end position="26"/>
    </location>
</feature>
<accession>A0ABQ8BQ74</accession>
<proteinExistence type="predicted"/>
<keyword evidence="3" id="KW-1185">Reference proteome</keyword>
<reference evidence="2 3" key="1">
    <citation type="submission" date="2021-05" db="EMBL/GenBank/DDBJ databases">
        <title>Genome Assembly of Synthetic Allotetraploid Brassica napus Reveals Homoeologous Exchanges between Subgenomes.</title>
        <authorList>
            <person name="Davis J.T."/>
        </authorList>
    </citation>
    <scope>NUCLEOTIDE SEQUENCE [LARGE SCALE GENOMIC DNA]</scope>
    <source>
        <strain evidence="3">cv. Da-Ae</strain>
        <tissue evidence="2">Seedling</tissue>
    </source>
</reference>
<evidence type="ECO:0000256" key="1">
    <source>
        <dbReference type="SAM" id="MobiDB-lite"/>
    </source>
</evidence>
<dbReference type="EMBL" id="JAGKQM010000010">
    <property type="protein sequence ID" value="KAH0906944.1"/>
    <property type="molecule type" value="Genomic_DNA"/>
</dbReference>
<name>A0ABQ8BQ74_BRANA</name>
<evidence type="ECO:0000313" key="3">
    <source>
        <dbReference type="Proteomes" id="UP000824890"/>
    </source>
</evidence>
<evidence type="ECO:0000313" key="2">
    <source>
        <dbReference type="EMBL" id="KAH0906944.1"/>
    </source>
</evidence>
<protein>
    <submittedName>
        <fullName evidence="2">Uncharacterized protein</fullName>
    </submittedName>
</protein>
<sequence length="102" mass="11525">MGSIAAQHHQETIRVHSGNNLHSITPNHIADNSRRYNPIEIDSYDRSIRFVGGNNLTETIHRRRCLGHNLFSTKETRLDCMERDFAAGDRTHGNQTDSPVSG</sequence>
<comment type="caution">
    <text evidence="2">The sequence shown here is derived from an EMBL/GenBank/DDBJ whole genome shotgun (WGS) entry which is preliminary data.</text>
</comment>
<feature type="region of interest" description="Disordered" evidence="1">
    <location>
        <begin position="1"/>
        <end position="33"/>
    </location>
</feature>
<organism evidence="2 3">
    <name type="scientific">Brassica napus</name>
    <name type="common">Rape</name>
    <dbReference type="NCBI Taxonomy" id="3708"/>
    <lineage>
        <taxon>Eukaryota</taxon>
        <taxon>Viridiplantae</taxon>
        <taxon>Streptophyta</taxon>
        <taxon>Embryophyta</taxon>
        <taxon>Tracheophyta</taxon>
        <taxon>Spermatophyta</taxon>
        <taxon>Magnoliopsida</taxon>
        <taxon>eudicotyledons</taxon>
        <taxon>Gunneridae</taxon>
        <taxon>Pentapetalae</taxon>
        <taxon>rosids</taxon>
        <taxon>malvids</taxon>
        <taxon>Brassicales</taxon>
        <taxon>Brassicaceae</taxon>
        <taxon>Brassiceae</taxon>
        <taxon>Brassica</taxon>
    </lineage>
</organism>
<dbReference type="Proteomes" id="UP000824890">
    <property type="component" value="Unassembled WGS sequence"/>
</dbReference>
<gene>
    <name evidence="2" type="ORF">HID58_038771</name>
</gene>